<dbReference type="InterPro" id="IPR003594">
    <property type="entry name" value="HATPase_dom"/>
</dbReference>
<keyword evidence="6 12" id="KW-0812">Transmembrane</keyword>
<evidence type="ECO:0000256" key="12">
    <source>
        <dbReference type="SAM" id="Phobius"/>
    </source>
</evidence>
<keyword evidence="8 12" id="KW-1133">Transmembrane helix</keyword>
<dbReference type="Gene3D" id="6.10.340.10">
    <property type="match status" value="1"/>
</dbReference>
<dbReference type="STRING" id="1231341.Abor_037_031"/>
<evidence type="ECO:0000256" key="10">
    <source>
        <dbReference type="ARBA" id="ARBA00023136"/>
    </source>
</evidence>
<comment type="subcellular location">
    <subcellularLocation>
        <location evidence="2">Membrane</location>
    </subcellularLocation>
</comment>
<evidence type="ECO:0000313" key="16">
    <source>
        <dbReference type="Proteomes" id="UP000032670"/>
    </source>
</evidence>
<dbReference type="InterPro" id="IPR003660">
    <property type="entry name" value="HAMP_dom"/>
</dbReference>
<dbReference type="PANTHER" id="PTHR45436:SF8">
    <property type="entry name" value="HISTIDINE KINASE"/>
    <property type="match status" value="1"/>
</dbReference>
<dbReference type="PROSITE" id="PS50109">
    <property type="entry name" value="HIS_KIN"/>
    <property type="match status" value="1"/>
</dbReference>
<keyword evidence="4" id="KW-0597">Phosphoprotein</keyword>
<dbReference type="EC" id="2.7.13.3" evidence="3"/>
<dbReference type="RefSeq" id="WP_048842120.1">
    <property type="nucleotide sequence ID" value="NZ_BAMX01000037.1"/>
</dbReference>
<evidence type="ECO:0000256" key="11">
    <source>
        <dbReference type="SAM" id="Coils"/>
    </source>
</evidence>
<evidence type="ECO:0000259" key="13">
    <source>
        <dbReference type="PROSITE" id="PS50109"/>
    </source>
</evidence>
<dbReference type="InterPro" id="IPR036890">
    <property type="entry name" value="HATPase_C_sf"/>
</dbReference>
<evidence type="ECO:0000259" key="14">
    <source>
        <dbReference type="PROSITE" id="PS50885"/>
    </source>
</evidence>
<accession>A0A0D6NNA8</accession>
<dbReference type="SUPFAM" id="SSF47384">
    <property type="entry name" value="Homodimeric domain of signal transducing histidine kinase"/>
    <property type="match status" value="1"/>
</dbReference>
<dbReference type="SUPFAM" id="SSF55874">
    <property type="entry name" value="ATPase domain of HSP90 chaperone/DNA topoisomerase II/histidine kinase"/>
    <property type="match status" value="1"/>
</dbReference>
<dbReference type="EMBL" id="BAMX01000037">
    <property type="protein sequence ID" value="GAN67085.1"/>
    <property type="molecule type" value="Genomic_DNA"/>
</dbReference>
<keyword evidence="11" id="KW-0175">Coiled coil</keyword>
<sequence>MKLNLPLFFHHLKGRLRSVGLQFALAYGALFIGSALLFLSFVWWGTVGLIERQTERSITADAKVMLQTAKIKGHSGVVGLLNERLEQDVDDNALYLLVSPEGQWIAGNLLEWPQIIRKDGVWYSVPVKRVDLENMAKVKAFTMPDGDRLLIGRDMSGHTLLSHMLTEMLLWTFLMVSLLAIGGGWLTRRMLRRIIASISRTTQAITQGDMSRRLPVQGRDKEIDEVAHTINEMLDRTARLMDGVKQVSNSIAHDLRTPITRARTQLEDASANAETAEELRTAIDQTVRNLDHLTDVCAALLRIAQIEAGARRSAFAPFDFIIALRDVIELYEVAIEDQGLKLVHTLPESMPCFGDRAMYQQAIANLFDNAIKFSPPHATITITLTTLPPRPNTNGHATMRLTIQDEGPGMSQEDMERATERFFRAEHARHTPGSGLGLSLVQAIVQLHGGTLSLKAGNPGLVVTIENPLPLKSE</sequence>
<dbReference type="GO" id="GO:0000155">
    <property type="term" value="F:phosphorelay sensor kinase activity"/>
    <property type="evidence" value="ECO:0007669"/>
    <property type="project" value="InterPro"/>
</dbReference>
<evidence type="ECO:0000256" key="5">
    <source>
        <dbReference type="ARBA" id="ARBA00022679"/>
    </source>
</evidence>
<keyword evidence="10 12" id="KW-0472">Membrane</keyword>
<dbReference type="Gene3D" id="3.30.565.10">
    <property type="entry name" value="Histidine kinase-like ATPase, C-terminal domain"/>
    <property type="match status" value="1"/>
</dbReference>
<dbReference type="Pfam" id="PF00512">
    <property type="entry name" value="HisKA"/>
    <property type="match status" value="1"/>
</dbReference>
<keyword evidence="7 15" id="KW-0418">Kinase</keyword>
<accession>A0A6N3SVB3</accession>
<feature type="coiled-coil region" evidence="11">
    <location>
        <begin position="259"/>
        <end position="296"/>
    </location>
</feature>
<dbReference type="GO" id="GO:0005886">
    <property type="term" value="C:plasma membrane"/>
    <property type="evidence" value="ECO:0007669"/>
    <property type="project" value="TreeGrafter"/>
</dbReference>
<gene>
    <name evidence="15" type="ORF">Abor_037_031</name>
</gene>
<dbReference type="SMART" id="SM00388">
    <property type="entry name" value="HisKA"/>
    <property type="match status" value="1"/>
</dbReference>
<evidence type="ECO:0000313" key="15">
    <source>
        <dbReference type="EMBL" id="GAN67085.1"/>
    </source>
</evidence>
<dbReference type="InterPro" id="IPR003661">
    <property type="entry name" value="HisK_dim/P_dom"/>
</dbReference>
<dbReference type="Proteomes" id="UP000032670">
    <property type="component" value="Unassembled WGS sequence"/>
</dbReference>
<evidence type="ECO:0000256" key="3">
    <source>
        <dbReference type="ARBA" id="ARBA00012438"/>
    </source>
</evidence>
<dbReference type="InterPro" id="IPR050428">
    <property type="entry name" value="TCS_sensor_his_kinase"/>
</dbReference>
<dbReference type="CDD" id="cd00082">
    <property type="entry name" value="HisKA"/>
    <property type="match status" value="1"/>
</dbReference>
<feature type="domain" description="HAMP" evidence="14">
    <location>
        <begin position="189"/>
        <end position="242"/>
    </location>
</feature>
<dbReference type="PRINTS" id="PR00344">
    <property type="entry name" value="BCTRLSENSOR"/>
</dbReference>
<dbReference type="Gene3D" id="1.10.287.130">
    <property type="match status" value="1"/>
</dbReference>
<organism evidence="15 16">
    <name type="scientific">Acetobacter orientalis</name>
    <dbReference type="NCBI Taxonomy" id="146474"/>
    <lineage>
        <taxon>Bacteria</taxon>
        <taxon>Pseudomonadati</taxon>
        <taxon>Pseudomonadota</taxon>
        <taxon>Alphaproteobacteria</taxon>
        <taxon>Acetobacterales</taxon>
        <taxon>Acetobacteraceae</taxon>
        <taxon>Acetobacter</taxon>
    </lineage>
</organism>
<dbReference type="InterPro" id="IPR005467">
    <property type="entry name" value="His_kinase_dom"/>
</dbReference>
<feature type="domain" description="Histidine kinase" evidence="13">
    <location>
        <begin position="250"/>
        <end position="471"/>
    </location>
</feature>
<keyword evidence="16" id="KW-1185">Reference proteome</keyword>
<feature type="transmembrane region" description="Helical" evidence="12">
    <location>
        <begin position="21"/>
        <end position="44"/>
    </location>
</feature>
<keyword evidence="5" id="KW-0808">Transferase</keyword>
<evidence type="ECO:0000256" key="8">
    <source>
        <dbReference type="ARBA" id="ARBA00022989"/>
    </source>
</evidence>
<evidence type="ECO:0000256" key="7">
    <source>
        <dbReference type="ARBA" id="ARBA00022777"/>
    </source>
</evidence>
<dbReference type="SUPFAM" id="SSF158472">
    <property type="entry name" value="HAMP domain-like"/>
    <property type="match status" value="1"/>
</dbReference>
<evidence type="ECO:0000256" key="9">
    <source>
        <dbReference type="ARBA" id="ARBA00023012"/>
    </source>
</evidence>
<feature type="transmembrane region" description="Helical" evidence="12">
    <location>
        <begin position="168"/>
        <end position="187"/>
    </location>
</feature>
<dbReference type="Pfam" id="PF02518">
    <property type="entry name" value="HATPase_c"/>
    <property type="match status" value="1"/>
</dbReference>
<reference evidence="15 16" key="1">
    <citation type="submission" date="2012-11" db="EMBL/GenBank/DDBJ databases">
        <title>Whole genome sequence of Acetobacter orientalis 21F-2.</title>
        <authorList>
            <person name="Azuma Y."/>
            <person name="Higashiura N."/>
            <person name="Hirakawa H."/>
            <person name="Matsushita K."/>
        </authorList>
    </citation>
    <scope>NUCLEOTIDE SEQUENCE [LARGE SCALE GENOMIC DNA]</scope>
    <source>
        <strain evidence="15 16">21F-2</strain>
    </source>
</reference>
<dbReference type="GeneID" id="76205216"/>
<evidence type="ECO:0000256" key="4">
    <source>
        <dbReference type="ARBA" id="ARBA00022553"/>
    </source>
</evidence>
<proteinExistence type="predicted"/>
<keyword evidence="9" id="KW-0902">Two-component regulatory system</keyword>
<comment type="caution">
    <text evidence="15">The sequence shown here is derived from an EMBL/GenBank/DDBJ whole genome shotgun (WGS) entry which is preliminary data.</text>
</comment>
<dbReference type="CDD" id="cd00075">
    <property type="entry name" value="HATPase"/>
    <property type="match status" value="1"/>
</dbReference>
<dbReference type="InterPro" id="IPR036097">
    <property type="entry name" value="HisK_dim/P_sf"/>
</dbReference>
<dbReference type="SMART" id="SM00387">
    <property type="entry name" value="HATPase_c"/>
    <property type="match status" value="1"/>
</dbReference>
<dbReference type="PROSITE" id="PS50885">
    <property type="entry name" value="HAMP"/>
    <property type="match status" value="1"/>
</dbReference>
<evidence type="ECO:0000256" key="6">
    <source>
        <dbReference type="ARBA" id="ARBA00022692"/>
    </source>
</evidence>
<comment type="catalytic activity">
    <reaction evidence="1">
        <text>ATP + protein L-histidine = ADP + protein N-phospho-L-histidine.</text>
        <dbReference type="EC" id="2.7.13.3"/>
    </reaction>
</comment>
<protein>
    <recommendedName>
        <fullName evidence="3">histidine kinase</fullName>
        <ecNumber evidence="3">2.7.13.3</ecNumber>
    </recommendedName>
</protein>
<dbReference type="PANTHER" id="PTHR45436">
    <property type="entry name" value="SENSOR HISTIDINE KINASE YKOH"/>
    <property type="match status" value="1"/>
</dbReference>
<dbReference type="AlphaFoldDB" id="A0A0D6NNA8"/>
<name>A0A0D6NNA8_9PROT</name>
<dbReference type="InterPro" id="IPR004358">
    <property type="entry name" value="Sig_transdc_His_kin-like_C"/>
</dbReference>
<evidence type="ECO:0000256" key="1">
    <source>
        <dbReference type="ARBA" id="ARBA00000085"/>
    </source>
</evidence>
<dbReference type="Pfam" id="PF00672">
    <property type="entry name" value="HAMP"/>
    <property type="match status" value="1"/>
</dbReference>
<dbReference type="SMART" id="SM00304">
    <property type="entry name" value="HAMP"/>
    <property type="match status" value="1"/>
</dbReference>
<dbReference type="CDD" id="cd06225">
    <property type="entry name" value="HAMP"/>
    <property type="match status" value="1"/>
</dbReference>
<evidence type="ECO:0000256" key="2">
    <source>
        <dbReference type="ARBA" id="ARBA00004370"/>
    </source>
</evidence>